<dbReference type="CDD" id="cd07043">
    <property type="entry name" value="STAS_anti-anti-sigma_factors"/>
    <property type="match status" value="1"/>
</dbReference>
<reference evidence="3" key="1">
    <citation type="journal article" date="2018" name="Front. Microbiol.">
        <title>Genome-Based Analysis Reveals the Taxonomy and Diversity of the Family Idiomarinaceae.</title>
        <authorList>
            <person name="Liu Y."/>
            <person name="Lai Q."/>
            <person name="Shao Z."/>
        </authorList>
    </citation>
    <scope>NUCLEOTIDE SEQUENCE [LARGE SCALE GENOMIC DNA]</scope>
    <source>
        <strain evidence="3">CVS-6</strain>
    </source>
</reference>
<dbReference type="Gene3D" id="3.30.750.24">
    <property type="entry name" value="STAS domain"/>
    <property type="match status" value="1"/>
</dbReference>
<feature type="domain" description="STAS" evidence="1">
    <location>
        <begin position="15"/>
        <end position="104"/>
    </location>
</feature>
<dbReference type="AlphaFoldDB" id="A0A432YN89"/>
<dbReference type="OrthoDB" id="5900662at2"/>
<comment type="caution">
    <text evidence="2">The sequence shown here is derived from an EMBL/GenBank/DDBJ whole genome shotgun (WGS) entry which is preliminary data.</text>
</comment>
<protein>
    <submittedName>
        <fullName evidence="2">Sulfate transporter</fullName>
    </submittedName>
</protein>
<evidence type="ECO:0000313" key="2">
    <source>
        <dbReference type="EMBL" id="RUO62457.1"/>
    </source>
</evidence>
<dbReference type="PROSITE" id="PS50801">
    <property type="entry name" value="STAS"/>
    <property type="match status" value="1"/>
</dbReference>
<dbReference type="SUPFAM" id="SSF52091">
    <property type="entry name" value="SpoIIaa-like"/>
    <property type="match status" value="1"/>
</dbReference>
<dbReference type="InterPro" id="IPR052746">
    <property type="entry name" value="MlaB_ABC_Transporter"/>
</dbReference>
<dbReference type="InterPro" id="IPR002645">
    <property type="entry name" value="STAS_dom"/>
</dbReference>
<dbReference type="InterPro" id="IPR036513">
    <property type="entry name" value="STAS_dom_sf"/>
</dbReference>
<name>A0A432YN89_9GAMM</name>
<gene>
    <name evidence="2" type="ORF">CWI71_03185</name>
</gene>
<dbReference type="Proteomes" id="UP000288259">
    <property type="component" value="Unassembled WGS sequence"/>
</dbReference>
<dbReference type="PANTHER" id="PTHR35849:SF1">
    <property type="entry name" value="INTERMEMBRANE PHOSPHOLIPID TRANSPORT SYSTEM BINDING PROTEIN MLAB"/>
    <property type="match status" value="1"/>
</dbReference>
<organism evidence="2 3">
    <name type="scientific">Pseudidiomarina insulisalsae</name>
    <dbReference type="NCBI Taxonomy" id="575789"/>
    <lineage>
        <taxon>Bacteria</taxon>
        <taxon>Pseudomonadati</taxon>
        <taxon>Pseudomonadota</taxon>
        <taxon>Gammaproteobacteria</taxon>
        <taxon>Alteromonadales</taxon>
        <taxon>Idiomarinaceae</taxon>
        <taxon>Pseudidiomarina</taxon>
    </lineage>
</organism>
<keyword evidence="3" id="KW-1185">Reference proteome</keyword>
<proteinExistence type="predicted"/>
<dbReference type="RefSeq" id="WP_126753822.1">
    <property type="nucleotide sequence ID" value="NZ_PIPY01000003.1"/>
</dbReference>
<sequence>MADAKLSWQHDNGKLAFDGELTRATVPAAWEQRDSWQSEAGDQLQVDLSEVEHVDSAGVAMLLQLKKYLMQKDCELTILNPSQQFKAIVEVSGGTDLLELASEE</sequence>
<dbReference type="Pfam" id="PF13466">
    <property type="entry name" value="STAS_2"/>
    <property type="match status" value="1"/>
</dbReference>
<accession>A0A432YN89</accession>
<dbReference type="EMBL" id="PIPY01000003">
    <property type="protein sequence ID" value="RUO62457.1"/>
    <property type="molecule type" value="Genomic_DNA"/>
</dbReference>
<dbReference type="PANTHER" id="PTHR35849">
    <property type="entry name" value="BLR2341 PROTEIN"/>
    <property type="match status" value="1"/>
</dbReference>
<evidence type="ECO:0000259" key="1">
    <source>
        <dbReference type="PROSITE" id="PS50801"/>
    </source>
</evidence>
<dbReference type="InterPro" id="IPR058548">
    <property type="entry name" value="MlaB-like_STAS"/>
</dbReference>
<evidence type="ECO:0000313" key="3">
    <source>
        <dbReference type="Proteomes" id="UP000288259"/>
    </source>
</evidence>